<dbReference type="Pfam" id="PF03328">
    <property type="entry name" value="HpcH_HpaI"/>
    <property type="match status" value="1"/>
</dbReference>
<sequence>MQTFFFIPANRIDKLLQIKEKGVTEIIIDLEDAVKDSEKAGLLEQILKYPKEDIRNCFFRIPLIDLKGRFNFEIFDRLLENGFTRFVFPKMASFNDFTTCLQRTKIKLEVILLVETPRLYIECFTQIYNYYEHIYGLALGSHDFIAAIHAKHTVQNLEVLRQQILYFSKAYDILSIDIASMNIKDEDNFREELMDGFNKGYDGKFIIHPNQLEIVNKTKFYSNNDFAWALKVQEKLNKRGGENEFDPILIDDKVVEKPHIKLAKRIINEFRK</sequence>
<keyword evidence="3" id="KW-0460">Magnesium</keyword>
<evidence type="ECO:0000259" key="4">
    <source>
        <dbReference type="Pfam" id="PF03328"/>
    </source>
</evidence>
<comment type="caution">
    <text evidence="5">The sequence shown here is derived from an EMBL/GenBank/DDBJ whole genome shotgun (WGS) entry which is preliminary data.</text>
</comment>
<dbReference type="SUPFAM" id="SSF51621">
    <property type="entry name" value="Phosphoenolpyruvate/pyruvate domain"/>
    <property type="match status" value="1"/>
</dbReference>
<organism evidence="5 6">
    <name type="scientific">Flagellimonas marina</name>
    <dbReference type="NCBI Taxonomy" id="1775168"/>
    <lineage>
        <taxon>Bacteria</taxon>
        <taxon>Pseudomonadati</taxon>
        <taxon>Bacteroidota</taxon>
        <taxon>Flavobacteriia</taxon>
        <taxon>Flavobacteriales</taxon>
        <taxon>Flavobacteriaceae</taxon>
        <taxon>Flagellimonas</taxon>
    </lineage>
</organism>
<dbReference type="GO" id="GO:0016829">
    <property type="term" value="F:lyase activity"/>
    <property type="evidence" value="ECO:0007669"/>
    <property type="project" value="UniProtKB-KW"/>
</dbReference>
<keyword evidence="5" id="KW-0456">Lyase</keyword>
<dbReference type="Proteomes" id="UP001595841">
    <property type="component" value="Unassembled WGS sequence"/>
</dbReference>
<protein>
    <submittedName>
        <fullName evidence="5">HpcH/HpaI aldolase/citrate lyase family protein</fullName>
    </submittedName>
</protein>
<evidence type="ECO:0000313" key="6">
    <source>
        <dbReference type="Proteomes" id="UP001595841"/>
    </source>
</evidence>
<evidence type="ECO:0000256" key="3">
    <source>
        <dbReference type="ARBA" id="ARBA00022842"/>
    </source>
</evidence>
<dbReference type="InterPro" id="IPR040442">
    <property type="entry name" value="Pyrv_kinase-like_dom_sf"/>
</dbReference>
<dbReference type="PANTHER" id="PTHR32308">
    <property type="entry name" value="LYASE BETA SUBUNIT, PUTATIVE (AFU_ORTHOLOGUE AFUA_4G13030)-RELATED"/>
    <property type="match status" value="1"/>
</dbReference>
<feature type="domain" description="HpcH/HpaI aldolase/citrate lyase" evidence="4">
    <location>
        <begin position="2"/>
        <end position="209"/>
    </location>
</feature>
<evidence type="ECO:0000313" key="5">
    <source>
        <dbReference type="EMBL" id="MFC4221706.1"/>
    </source>
</evidence>
<dbReference type="Gene3D" id="3.20.20.60">
    <property type="entry name" value="Phosphoenolpyruvate-binding domains"/>
    <property type="match status" value="1"/>
</dbReference>
<accession>A0ABV8PRJ9</accession>
<dbReference type="PIRSF" id="PIRSF015582">
    <property type="entry name" value="Cit_lyase_B"/>
    <property type="match status" value="1"/>
</dbReference>
<evidence type="ECO:0000256" key="1">
    <source>
        <dbReference type="ARBA" id="ARBA00001946"/>
    </source>
</evidence>
<proteinExistence type="predicted"/>
<keyword evidence="6" id="KW-1185">Reference proteome</keyword>
<dbReference type="PANTHER" id="PTHR32308:SF0">
    <property type="entry name" value="HPCH_HPAI ALDOLASE_CITRATE LYASE DOMAIN-CONTAINING PROTEIN"/>
    <property type="match status" value="1"/>
</dbReference>
<dbReference type="EMBL" id="JBHSCL010000009">
    <property type="protein sequence ID" value="MFC4221706.1"/>
    <property type="molecule type" value="Genomic_DNA"/>
</dbReference>
<name>A0ABV8PRJ9_9FLAO</name>
<dbReference type="InterPro" id="IPR005000">
    <property type="entry name" value="Aldolase/citrate-lyase_domain"/>
</dbReference>
<keyword evidence="2" id="KW-0479">Metal-binding</keyword>
<comment type="cofactor">
    <cofactor evidence="1">
        <name>Mg(2+)</name>
        <dbReference type="ChEBI" id="CHEBI:18420"/>
    </cofactor>
</comment>
<reference evidence="6" key="1">
    <citation type="journal article" date="2019" name="Int. J. Syst. Evol. Microbiol.">
        <title>The Global Catalogue of Microorganisms (GCM) 10K type strain sequencing project: providing services to taxonomists for standard genome sequencing and annotation.</title>
        <authorList>
            <consortium name="The Broad Institute Genomics Platform"/>
            <consortium name="The Broad Institute Genome Sequencing Center for Infectious Disease"/>
            <person name="Wu L."/>
            <person name="Ma J."/>
        </authorList>
    </citation>
    <scope>NUCLEOTIDE SEQUENCE [LARGE SCALE GENOMIC DNA]</scope>
    <source>
        <strain evidence="6">CGMCC 1.15774</strain>
    </source>
</reference>
<gene>
    <name evidence="5" type="ORF">ACFOWS_16250</name>
</gene>
<dbReference type="RefSeq" id="WP_379766831.1">
    <property type="nucleotide sequence ID" value="NZ_JBHSCL010000009.1"/>
</dbReference>
<evidence type="ECO:0000256" key="2">
    <source>
        <dbReference type="ARBA" id="ARBA00022723"/>
    </source>
</evidence>
<dbReference type="InterPro" id="IPR011206">
    <property type="entry name" value="Citrate_lyase_beta/mcl1/mcl2"/>
</dbReference>
<dbReference type="InterPro" id="IPR015813">
    <property type="entry name" value="Pyrv/PenolPyrv_kinase-like_dom"/>
</dbReference>